<dbReference type="Proteomes" id="UP000604825">
    <property type="component" value="Unassembled WGS sequence"/>
</dbReference>
<dbReference type="GO" id="GO:0030686">
    <property type="term" value="C:90S preribosome"/>
    <property type="evidence" value="ECO:0007669"/>
    <property type="project" value="TreeGrafter"/>
</dbReference>
<dbReference type="PANTHER" id="PTHR17695">
    <property type="entry name" value="SMALL SUBUNIT PROCESSOME COMPONENT 20 HOMOLOG"/>
    <property type="match status" value="1"/>
</dbReference>
<dbReference type="GO" id="GO:0032040">
    <property type="term" value="C:small-subunit processome"/>
    <property type="evidence" value="ECO:0007669"/>
    <property type="project" value="TreeGrafter"/>
</dbReference>
<dbReference type="EMBL" id="CAJGYO010000005">
    <property type="protein sequence ID" value="CAD6233099.1"/>
    <property type="molecule type" value="Genomic_DNA"/>
</dbReference>
<reference evidence="1" key="1">
    <citation type="submission" date="2020-10" db="EMBL/GenBank/DDBJ databases">
        <authorList>
            <person name="Han B."/>
            <person name="Lu T."/>
            <person name="Zhao Q."/>
            <person name="Huang X."/>
            <person name="Zhao Y."/>
        </authorList>
    </citation>
    <scope>NUCLEOTIDE SEQUENCE</scope>
</reference>
<evidence type="ECO:0000313" key="1">
    <source>
        <dbReference type="EMBL" id="CAD6233099.1"/>
    </source>
</evidence>
<dbReference type="PANTHER" id="PTHR17695:SF11">
    <property type="entry name" value="SMALL SUBUNIT PROCESSOME COMPONENT 20 HOMOLOG"/>
    <property type="match status" value="1"/>
</dbReference>
<sequence length="86" mass="9495">MAACNSYIKIVFNCFSMIPSALGSDESLTYADHLLAPLYKVFEGFAGKVVSDEVKQLAQGVQNKLRDLIGSEKFVEVYNSVRMGLK</sequence>
<organism evidence="1 2">
    <name type="scientific">Miscanthus lutarioriparius</name>
    <dbReference type="NCBI Taxonomy" id="422564"/>
    <lineage>
        <taxon>Eukaryota</taxon>
        <taxon>Viridiplantae</taxon>
        <taxon>Streptophyta</taxon>
        <taxon>Embryophyta</taxon>
        <taxon>Tracheophyta</taxon>
        <taxon>Spermatophyta</taxon>
        <taxon>Magnoliopsida</taxon>
        <taxon>Liliopsida</taxon>
        <taxon>Poales</taxon>
        <taxon>Poaceae</taxon>
        <taxon>PACMAD clade</taxon>
        <taxon>Panicoideae</taxon>
        <taxon>Andropogonodae</taxon>
        <taxon>Andropogoneae</taxon>
        <taxon>Saccharinae</taxon>
        <taxon>Miscanthus</taxon>
    </lineage>
</organism>
<dbReference type="InterPro" id="IPR052575">
    <property type="entry name" value="SSU_processome_comp_20"/>
</dbReference>
<dbReference type="OrthoDB" id="360653at2759"/>
<accession>A0A811P6N7</accession>
<dbReference type="AlphaFoldDB" id="A0A811P6N7"/>
<gene>
    <name evidence="1" type="ORF">NCGR_LOCUS22581</name>
</gene>
<name>A0A811P6N7_9POAL</name>
<proteinExistence type="predicted"/>
<keyword evidence="2" id="KW-1185">Reference proteome</keyword>
<protein>
    <submittedName>
        <fullName evidence="1">Uncharacterized protein</fullName>
    </submittedName>
</protein>
<evidence type="ECO:0000313" key="2">
    <source>
        <dbReference type="Proteomes" id="UP000604825"/>
    </source>
</evidence>
<comment type="caution">
    <text evidence="1">The sequence shown here is derived from an EMBL/GenBank/DDBJ whole genome shotgun (WGS) entry which is preliminary data.</text>
</comment>